<dbReference type="Pfam" id="PF18449">
    <property type="entry name" value="Endotoxin_C2"/>
    <property type="match status" value="3"/>
</dbReference>
<evidence type="ECO:0000313" key="4">
    <source>
        <dbReference type="EMBL" id="EUJ23853.1"/>
    </source>
</evidence>
<reference evidence="4 5" key="1">
    <citation type="journal article" date="2014" name="Int. J. Syst. Evol. Microbiol.">
        <title>Listeria floridensis sp. nov., Listeria aquatica sp. nov., Listeria cornellensis sp. nov., Listeria riparia sp. nov. and Listeria grandensis sp. nov., from agricultural and natural environments.</title>
        <authorList>
            <person name="den Bakker H.C."/>
            <person name="Warchocki S."/>
            <person name="Wright E.M."/>
            <person name="Allred A.F."/>
            <person name="Ahlstrom C."/>
            <person name="Manuel C.S."/>
            <person name="Stasiewicz M.J."/>
            <person name="Burrell A."/>
            <person name="Roof S."/>
            <person name="Strawn L."/>
            <person name="Fortes E.D."/>
            <person name="Nightingale K.K."/>
            <person name="Kephart D."/>
            <person name="Wiedmann M."/>
        </authorList>
    </citation>
    <scope>NUCLEOTIDE SEQUENCE [LARGE SCALE GENOMIC DNA]</scope>
    <source>
        <strain evidence="5">FSL F6-969</strain>
    </source>
</reference>
<dbReference type="Gene3D" id="2.60.120.260">
    <property type="entry name" value="Galactose-binding domain-like"/>
    <property type="match status" value="3"/>
</dbReference>
<proteinExistence type="predicted"/>
<dbReference type="InterPro" id="IPR054544">
    <property type="entry name" value="Pest_crys_Cry1Aa_dom-IV"/>
</dbReference>
<dbReference type="InterPro" id="IPR003305">
    <property type="entry name" value="CenC_carb-bd"/>
</dbReference>
<dbReference type="Pfam" id="PF02018">
    <property type="entry name" value="CBM_4_9"/>
    <property type="match status" value="3"/>
</dbReference>
<feature type="domain" description="CBM-cenC" evidence="2">
    <location>
        <begin position="801"/>
        <end position="912"/>
    </location>
</feature>
<feature type="domain" description="Pesticidal crystal protein Cry1Aa" evidence="3">
    <location>
        <begin position="58"/>
        <end position="121"/>
    </location>
</feature>
<feature type="domain" description="CBM-cenC" evidence="2">
    <location>
        <begin position="578"/>
        <end position="691"/>
    </location>
</feature>
<dbReference type="EMBL" id="AODE01000059">
    <property type="protein sequence ID" value="EUJ23853.1"/>
    <property type="molecule type" value="Genomic_DNA"/>
</dbReference>
<dbReference type="InterPro" id="IPR008979">
    <property type="entry name" value="Galactose-bd-like_sf"/>
</dbReference>
<keyword evidence="1" id="KW-0378">Hydrolase</keyword>
<feature type="domain" description="Pesticidal crystal protein Cry1Aa" evidence="3">
    <location>
        <begin position="133"/>
        <end position="195"/>
    </location>
</feature>
<accession>W7BU54</accession>
<sequence>MNQLYQGNDPKTDAIKDTTNQLAIDTAQAQVDLILGGTVKDGLQKAVDRAQELLEERNQAAAEKAVNELFTNNQPTTNTIKDTTGQPAIDAAQKLVDAVTDPAAKQALQNNVDKAQDLLDAKTAATQAEQARQAAAEKAVNELFTNNQPTTNTIKDTTGQPAIDAAQKLVDAVTDPAAKQALQNNVDKAQDLLDAKTAATQAEQARQAAAEKAVNELFTNNQPTTNTIKDTTDQPAIDAAQKLVDKVTDPTAKKALQDNIDKAQTLLDDQSATDSPEFIAAQQAIRDLMTPLVNFGQKTDAYGAIKLDATQEKIYLAQDKLNLVPDKVVEKAELKAQLDKAQDLLIARNSEQIGNKVNNGNFDSALNGWKTWTGSGSSVPTVAATEGPATKTVKLASNSSVEQTIQGLKPNTNYVMTFYGKVDDATFLSAGIKNHGGTQQSIRITSADYSKGQIAFTTGASATSATFYLMKGAGTGNGFGDFVIAKSDNGEDRIPEVIEATNVVDNLFTNMSVIGVDEAKTTLYKNGALKLSTDQADIDAAMVIVNAMKDIYETKIDLLETLKTAQEMWDARKAEQDGNLIKNSEFDSGIANWKPWNSATSTTPTVVQEDGNNVLKLAGNSSTEQVITGLQPNTTYTLEIYGKADNNGYVSVGVKNYGGAQKTARVSGTDYSKASVTIRTGATGKSATIFLMKGAGTSTGMIDTILFKDSTPEGERPEVMAATDALAALFTAQTSVSTTHLTPVTSNNGAIKMTTTDADITAATELVAAVPANMKAKATLEAELARATTLFATLQASQTDNLTKNSEFDSNLTSWKTWAAATAVTPSIVTENGNKAVKLDGNSSVEQTISGLLPNTTYTVTAYGKVENGARLSVGVKTYGGTQVNAFVTSSDYGQGTATFTTGATNTSAVIFLSQGVVGGIAYADMVVTK</sequence>
<evidence type="ECO:0000313" key="5">
    <source>
        <dbReference type="Proteomes" id="UP000019254"/>
    </source>
</evidence>
<gene>
    <name evidence="4" type="ORF">PCORN_18951</name>
</gene>
<dbReference type="SUPFAM" id="SSF49785">
    <property type="entry name" value="Galactose-binding domain-like"/>
    <property type="match status" value="2"/>
</dbReference>
<dbReference type="STRING" id="1265820.PCORN_18951"/>
<name>W7BU54_9LIST</name>
<evidence type="ECO:0000259" key="2">
    <source>
        <dbReference type="Pfam" id="PF02018"/>
    </source>
</evidence>
<comment type="caution">
    <text evidence="4">The sequence shown here is derived from an EMBL/GenBank/DDBJ whole genome shotgun (WGS) entry which is preliminary data.</text>
</comment>
<feature type="domain" description="CBM-cenC" evidence="2">
    <location>
        <begin position="355"/>
        <end position="470"/>
    </location>
</feature>
<dbReference type="PATRIC" id="fig|1265820.5.peg.3730"/>
<dbReference type="Proteomes" id="UP000019254">
    <property type="component" value="Unassembled WGS sequence"/>
</dbReference>
<keyword evidence="5" id="KW-1185">Reference proteome</keyword>
<dbReference type="AlphaFoldDB" id="W7BU54"/>
<evidence type="ECO:0000256" key="1">
    <source>
        <dbReference type="ARBA" id="ARBA00022801"/>
    </source>
</evidence>
<protein>
    <submittedName>
        <fullName evidence="4">Uncharacterized protein</fullName>
    </submittedName>
</protein>
<feature type="domain" description="Pesticidal crystal protein Cry1Aa" evidence="3">
    <location>
        <begin position="207"/>
        <end position="269"/>
    </location>
</feature>
<organism evidence="4 5">
    <name type="scientific">Listeria cornellensis FSL F6-0969</name>
    <dbReference type="NCBI Taxonomy" id="1265820"/>
    <lineage>
        <taxon>Bacteria</taxon>
        <taxon>Bacillati</taxon>
        <taxon>Bacillota</taxon>
        <taxon>Bacilli</taxon>
        <taxon>Bacillales</taxon>
        <taxon>Listeriaceae</taxon>
        <taxon>Listeria</taxon>
    </lineage>
</organism>
<dbReference type="GO" id="GO:0016798">
    <property type="term" value="F:hydrolase activity, acting on glycosyl bonds"/>
    <property type="evidence" value="ECO:0007669"/>
    <property type="project" value="InterPro"/>
</dbReference>
<dbReference type="OrthoDB" id="2365040at2"/>
<evidence type="ECO:0000259" key="3">
    <source>
        <dbReference type="Pfam" id="PF18449"/>
    </source>
</evidence>